<comment type="caution">
    <text evidence="2">The sequence shown here is derived from an EMBL/GenBank/DDBJ whole genome shotgun (WGS) entry which is preliminary data.</text>
</comment>
<evidence type="ECO:0000256" key="1">
    <source>
        <dbReference type="SAM" id="MobiDB-lite"/>
    </source>
</evidence>
<proteinExistence type="predicted"/>
<dbReference type="Proteomes" id="UP000094243">
    <property type="component" value="Unassembled WGS sequence"/>
</dbReference>
<evidence type="ECO:0000313" key="2">
    <source>
        <dbReference type="EMBL" id="ODQ85486.1"/>
    </source>
</evidence>
<evidence type="ECO:0000313" key="3">
    <source>
        <dbReference type="Proteomes" id="UP000094243"/>
    </source>
</evidence>
<accession>A0A1E3R6B1</accession>
<dbReference type="RefSeq" id="WP_069407415.1">
    <property type="nucleotide sequence ID" value="NZ_MIGZ01000181.1"/>
</dbReference>
<organism evidence="2 3">
    <name type="scientific">Mycolicibacterium holsaticum</name>
    <dbReference type="NCBI Taxonomy" id="152142"/>
    <lineage>
        <taxon>Bacteria</taxon>
        <taxon>Bacillati</taxon>
        <taxon>Actinomycetota</taxon>
        <taxon>Actinomycetes</taxon>
        <taxon>Mycobacteriales</taxon>
        <taxon>Mycobacteriaceae</taxon>
        <taxon>Mycolicibacterium</taxon>
    </lineage>
</organism>
<feature type="region of interest" description="Disordered" evidence="1">
    <location>
        <begin position="26"/>
        <end position="69"/>
    </location>
</feature>
<dbReference type="EMBL" id="MIGZ01000181">
    <property type="protein sequence ID" value="ODQ85486.1"/>
    <property type="molecule type" value="Genomic_DNA"/>
</dbReference>
<sequence>MDITVAFIGNAATLIAAGEITLLTDPNFPHAGQRRRPRRTAEAVAPRAESRGKPPKAAAPQRSFRILAG</sequence>
<name>A0A1E3R6B1_9MYCO</name>
<keyword evidence="3" id="KW-1185">Reference proteome</keyword>
<reference evidence="3" key="1">
    <citation type="submission" date="2016-09" db="EMBL/GenBank/DDBJ databases">
        <authorList>
            <person name="Greninger A.L."/>
            <person name="Jerome K.R."/>
            <person name="Mcnair B."/>
            <person name="Wallis C."/>
            <person name="Fang F."/>
        </authorList>
    </citation>
    <scope>NUCLEOTIDE SEQUENCE [LARGE SCALE GENOMIC DNA]</scope>
    <source>
        <strain evidence="3">M7</strain>
    </source>
</reference>
<protein>
    <submittedName>
        <fullName evidence="2">Uncharacterized protein</fullName>
    </submittedName>
</protein>
<dbReference type="AlphaFoldDB" id="A0A1E3R6B1"/>
<gene>
    <name evidence="2" type="ORF">BHQ17_23175</name>
</gene>